<name>A0ABU7MKW7_9BACT</name>
<accession>A0ABU7MKW7</accession>
<proteinExistence type="predicted"/>
<protein>
    <submittedName>
        <fullName evidence="2">Uncharacterized protein</fullName>
    </submittedName>
</protein>
<reference evidence="2" key="1">
    <citation type="submission" date="2024-01" db="EMBL/GenBank/DDBJ databases">
        <title>Genome sequence of Mycoplasma ciconiae type strain DSM 25251.</title>
        <authorList>
            <person name="Spergser J."/>
        </authorList>
    </citation>
    <scope>NUCLEOTIDE SEQUENCE [LARGE SCALE GENOMIC DNA]</scope>
    <source>
        <strain evidence="2">DSM 25251</strain>
    </source>
</reference>
<evidence type="ECO:0000256" key="1">
    <source>
        <dbReference type="SAM" id="Phobius"/>
    </source>
</evidence>
<keyword evidence="1" id="KW-0472">Membrane</keyword>
<organism evidence="2 3">
    <name type="scientific">Mycoplasmopsis ciconiae</name>
    <dbReference type="NCBI Taxonomy" id="561067"/>
    <lineage>
        <taxon>Bacteria</taxon>
        <taxon>Bacillati</taxon>
        <taxon>Mycoplasmatota</taxon>
        <taxon>Mycoplasmoidales</taxon>
        <taxon>Metamycoplasmataceae</taxon>
        <taxon>Mycoplasmopsis</taxon>
    </lineage>
</organism>
<gene>
    <name evidence="2" type="ORF">V2E24_01090</name>
</gene>
<dbReference type="Proteomes" id="UP001344817">
    <property type="component" value="Unassembled WGS sequence"/>
</dbReference>
<feature type="transmembrane region" description="Helical" evidence="1">
    <location>
        <begin position="162"/>
        <end position="186"/>
    </location>
</feature>
<comment type="caution">
    <text evidence="2">The sequence shown here is derived from an EMBL/GenBank/DDBJ whole genome shotgun (WGS) entry which is preliminary data.</text>
</comment>
<keyword evidence="1" id="KW-1133">Transmembrane helix</keyword>
<dbReference type="EMBL" id="JAZDWZ010000003">
    <property type="protein sequence ID" value="MEE3928172.1"/>
    <property type="molecule type" value="Genomic_DNA"/>
</dbReference>
<feature type="transmembrane region" description="Helical" evidence="1">
    <location>
        <begin position="65"/>
        <end position="88"/>
    </location>
</feature>
<keyword evidence="3" id="KW-1185">Reference proteome</keyword>
<evidence type="ECO:0000313" key="2">
    <source>
        <dbReference type="EMBL" id="MEE3928172.1"/>
    </source>
</evidence>
<keyword evidence="1" id="KW-0812">Transmembrane</keyword>
<sequence>MIKELKNIRTTSIISLVFASIFISILVIFSIFLFIDLKGLIIKFEQNQLSDEQIVEFFKNIFISLWFFLVISWIANLVTSVLLAASADKFKHLTNQKTELILSIIGIFFVFLSFATAIMLITKTKKITNNLKNVRDGVILEETDKIVANNYKSLKSVSVSFVVLYIIWMVIFIYLIAIVIFSLIVYKVFNTTQGNIFVTEHRFQIYFIANLSFSVSYIGFLPITLCLIIFKIVLLILLFINKNKLNLEVEVILASIGIIVPILSLITAVIALFKINQKYKNEVHSLPQWTLENV</sequence>
<evidence type="ECO:0000313" key="3">
    <source>
        <dbReference type="Proteomes" id="UP001344817"/>
    </source>
</evidence>
<feature type="transmembrane region" description="Helical" evidence="1">
    <location>
        <begin position="12"/>
        <end position="35"/>
    </location>
</feature>
<dbReference type="RefSeq" id="WP_330500586.1">
    <property type="nucleotide sequence ID" value="NZ_JAZDWZ010000003.1"/>
</dbReference>
<feature type="transmembrane region" description="Helical" evidence="1">
    <location>
        <begin position="207"/>
        <end position="240"/>
    </location>
</feature>
<feature type="transmembrane region" description="Helical" evidence="1">
    <location>
        <begin position="252"/>
        <end position="273"/>
    </location>
</feature>
<feature type="transmembrane region" description="Helical" evidence="1">
    <location>
        <begin position="100"/>
        <end position="121"/>
    </location>
</feature>